<dbReference type="Proteomes" id="UP001209654">
    <property type="component" value="Unassembled WGS sequence"/>
</dbReference>
<keyword evidence="1" id="KW-0732">Signal</keyword>
<dbReference type="PROSITE" id="PS51257">
    <property type="entry name" value="PROKAR_LIPOPROTEIN"/>
    <property type="match status" value="1"/>
</dbReference>
<evidence type="ECO:0008006" key="4">
    <source>
        <dbReference type="Google" id="ProtNLM"/>
    </source>
</evidence>
<sequence>MRITGSRHRRVAAAVLCLALLSGCAAGEPDGNPSGSAAATASASSAAGQASGAAPLPKASVKGWKVYSDPDRTVSFELPADWIVQRQAKPTMPSDGGVHLNVRDAAGKVVAELHTRLKVPKEKCGPGEAKEYSVVLTEPAKVASAGGKDSIKPLFVFRTLLGYQYFGSYGLTDQPGGDGISACRLQNTVAGPKPVGVYSFANAAVHGAPAPGQDTGALEMFGLIAEAKAFTQTERFKTIKQVIKSLKIHEEGKA</sequence>
<feature type="chain" id="PRO_5045119534" description="Lipoprotein" evidence="1">
    <location>
        <begin position="28"/>
        <end position="254"/>
    </location>
</feature>
<accession>A0ABQ5MWS0</accession>
<reference evidence="2 3" key="1">
    <citation type="journal article" date="2023" name="Int. J. Syst. Evol. Microbiol.">
        <title>Arthrobacter mangrovi sp. nov., an actinobacterium isolated from the rhizosphere of a mangrove.</title>
        <authorList>
            <person name="Hamada M."/>
            <person name="Saitou S."/>
            <person name="Enomoto N."/>
            <person name="Nanri K."/>
            <person name="Hidaka K."/>
            <person name="Miura T."/>
            <person name="Tamura T."/>
        </authorList>
    </citation>
    <scope>NUCLEOTIDE SEQUENCE [LARGE SCALE GENOMIC DNA]</scope>
    <source>
        <strain evidence="2 3">NBRC 112813</strain>
    </source>
</reference>
<keyword evidence="3" id="KW-1185">Reference proteome</keyword>
<evidence type="ECO:0000256" key="1">
    <source>
        <dbReference type="SAM" id="SignalP"/>
    </source>
</evidence>
<comment type="caution">
    <text evidence="2">The sequence shown here is derived from an EMBL/GenBank/DDBJ whole genome shotgun (WGS) entry which is preliminary data.</text>
</comment>
<feature type="signal peptide" evidence="1">
    <location>
        <begin position="1"/>
        <end position="27"/>
    </location>
</feature>
<evidence type="ECO:0000313" key="2">
    <source>
        <dbReference type="EMBL" id="GLB68427.1"/>
    </source>
</evidence>
<proteinExistence type="predicted"/>
<protein>
    <recommendedName>
        <fullName evidence="4">Lipoprotein</fullName>
    </recommendedName>
</protein>
<gene>
    <name evidence="2" type="ORF">AHIS1636_28690</name>
</gene>
<dbReference type="RefSeq" id="WP_264796523.1">
    <property type="nucleotide sequence ID" value="NZ_BRVS01000018.1"/>
</dbReference>
<dbReference type="EMBL" id="BRVS01000018">
    <property type="protein sequence ID" value="GLB68427.1"/>
    <property type="molecule type" value="Genomic_DNA"/>
</dbReference>
<evidence type="ECO:0000313" key="3">
    <source>
        <dbReference type="Proteomes" id="UP001209654"/>
    </source>
</evidence>
<organism evidence="2 3">
    <name type="scientific">Arthrobacter mangrovi</name>
    <dbReference type="NCBI Taxonomy" id="2966350"/>
    <lineage>
        <taxon>Bacteria</taxon>
        <taxon>Bacillati</taxon>
        <taxon>Actinomycetota</taxon>
        <taxon>Actinomycetes</taxon>
        <taxon>Micrococcales</taxon>
        <taxon>Micrococcaceae</taxon>
        <taxon>Arthrobacter</taxon>
    </lineage>
</organism>
<name>A0ABQ5MWS0_9MICC</name>